<dbReference type="SMART" id="SM00866">
    <property type="entry name" value="UTRA"/>
    <property type="match status" value="1"/>
</dbReference>
<organism evidence="5">
    <name type="scientific">freshwater metagenome</name>
    <dbReference type="NCBI Taxonomy" id="449393"/>
    <lineage>
        <taxon>unclassified sequences</taxon>
        <taxon>metagenomes</taxon>
        <taxon>ecological metagenomes</taxon>
    </lineage>
</organism>
<name>A0A6J6SL19_9ZZZZ</name>
<dbReference type="AlphaFoldDB" id="A0A6J6SL19"/>
<evidence type="ECO:0000256" key="1">
    <source>
        <dbReference type="ARBA" id="ARBA00023015"/>
    </source>
</evidence>
<proteinExistence type="predicted"/>
<dbReference type="SUPFAM" id="SSF46785">
    <property type="entry name" value="Winged helix' DNA-binding domain"/>
    <property type="match status" value="1"/>
</dbReference>
<dbReference type="PROSITE" id="PS50949">
    <property type="entry name" value="HTH_GNTR"/>
    <property type="match status" value="1"/>
</dbReference>
<keyword evidence="1" id="KW-0805">Transcription regulation</keyword>
<dbReference type="SMART" id="SM00345">
    <property type="entry name" value="HTH_GNTR"/>
    <property type="match status" value="1"/>
</dbReference>
<dbReference type="InterPro" id="IPR011663">
    <property type="entry name" value="UTRA"/>
</dbReference>
<feature type="domain" description="HTH gntR-type" evidence="4">
    <location>
        <begin position="6"/>
        <end position="74"/>
    </location>
</feature>
<dbReference type="PANTHER" id="PTHR44846">
    <property type="entry name" value="MANNOSYL-D-GLYCERATE TRANSPORT/METABOLISM SYSTEM REPRESSOR MNGR-RELATED"/>
    <property type="match status" value="1"/>
</dbReference>
<dbReference type="InterPro" id="IPR036388">
    <property type="entry name" value="WH-like_DNA-bd_sf"/>
</dbReference>
<dbReference type="InterPro" id="IPR000524">
    <property type="entry name" value="Tscrpt_reg_HTH_GntR"/>
</dbReference>
<dbReference type="Gene3D" id="1.10.10.10">
    <property type="entry name" value="Winged helix-like DNA-binding domain superfamily/Winged helix DNA-binding domain"/>
    <property type="match status" value="1"/>
</dbReference>
<dbReference type="CDD" id="cd07377">
    <property type="entry name" value="WHTH_GntR"/>
    <property type="match status" value="1"/>
</dbReference>
<sequence length="246" mass="27190">MTRSRGTAYHTLASELRTSILQGKYADGSPLPTEAELALHHHLSRQTVRRAFQELVSEDLVYRVAGRGTFAAPADRQYLRQFGSIEELMGLSLDTELELLEPIGPRVDVAAAGRLSTTGDVISAVRFRRLHDGKPFCITDTYFPLEVGQQLGDLPELTERGTISRITVIGVLDSRLESPITEADQSITAVTAPSDIADALDCDTGAPLLRIDRIYRDGDGRAVELAVSHFLPELYSYRVRLRRNTP</sequence>
<dbReference type="InterPro" id="IPR050679">
    <property type="entry name" value="Bact_HTH_transcr_reg"/>
</dbReference>
<evidence type="ECO:0000256" key="3">
    <source>
        <dbReference type="ARBA" id="ARBA00023163"/>
    </source>
</evidence>
<protein>
    <submittedName>
        <fullName evidence="5">Unannotated protein</fullName>
    </submittedName>
</protein>
<evidence type="ECO:0000256" key="2">
    <source>
        <dbReference type="ARBA" id="ARBA00023125"/>
    </source>
</evidence>
<keyword evidence="3" id="KW-0804">Transcription</keyword>
<dbReference type="PRINTS" id="PR00035">
    <property type="entry name" value="HTHGNTR"/>
</dbReference>
<dbReference type="EMBL" id="CAEZYW010000049">
    <property type="protein sequence ID" value="CAB4735544.1"/>
    <property type="molecule type" value="Genomic_DNA"/>
</dbReference>
<dbReference type="InterPro" id="IPR028978">
    <property type="entry name" value="Chorismate_lyase_/UTRA_dom_sf"/>
</dbReference>
<keyword evidence="2" id="KW-0238">DNA-binding</keyword>
<dbReference type="GO" id="GO:0003700">
    <property type="term" value="F:DNA-binding transcription factor activity"/>
    <property type="evidence" value="ECO:0007669"/>
    <property type="project" value="InterPro"/>
</dbReference>
<dbReference type="Pfam" id="PF00392">
    <property type="entry name" value="GntR"/>
    <property type="match status" value="1"/>
</dbReference>
<accession>A0A6J6SL19</accession>
<dbReference type="Gene3D" id="3.40.1410.10">
    <property type="entry name" value="Chorismate lyase-like"/>
    <property type="match status" value="1"/>
</dbReference>
<dbReference type="InterPro" id="IPR036390">
    <property type="entry name" value="WH_DNA-bd_sf"/>
</dbReference>
<reference evidence="5" key="1">
    <citation type="submission" date="2020-05" db="EMBL/GenBank/DDBJ databases">
        <authorList>
            <person name="Chiriac C."/>
            <person name="Salcher M."/>
            <person name="Ghai R."/>
            <person name="Kavagutti S V."/>
        </authorList>
    </citation>
    <scope>NUCLEOTIDE SEQUENCE</scope>
</reference>
<dbReference type="GO" id="GO:0045892">
    <property type="term" value="P:negative regulation of DNA-templated transcription"/>
    <property type="evidence" value="ECO:0007669"/>
    <property type="project" value="TreeGrafter"/>
</dbReference>
<dbReference type="GO" id="GO:0003677">
    <property type="term" value="F:DNA binding"/>
    <property type="evidence" value="ECO:0007669"/>
    <property type="project" value="UniProtKB-KW"/>
</dbReference>
<evidence type="ECO:0000259" key="4">
    <source>
        <dbReference type="PROSITE" id="PS50949"/>
    </source>
</evidence>
<gene>
    <name evidence="5" type="ORF">UFOPK2786_00467</name>
</gene>
<dbReference type="Pfam" id="PF07702">
    <property type="entry name" value="UTRA"/>
    <property type="match status" value="1"/>
</dbReference>
<evidence type="ECO:0000313" key="5">
    <source>
        <dbReference type="EMBL" id="CAB4735544.1"/>
    </source>
</evidence>
<dbReference type="SUPFAM" id="SSF64288">
    <property type="entry name" value="Chorismate lyase-like"/>
    <property type="match status" value="1"/>
</dbReference>
<dbReference type="PANTHER" id="PTHR44846:SF1">
    <property type="entry name" value="MANNOSYL-D-GLYCERATE TRANSPORT_METABOLISM SYSTEM REPRESSOR MNGR-RELATED"/>
    <property type="match status" value="1"/>
</dbReference>